<keyword evidence="2" id="KW-0645">Protease</keyword>
<reference evidence="3" key="1">
    <citation type="journal article" date="2019" name="Int. J. Syst. Evol. Microbiol.">
        <title>The Global Catalogue of Microorganisms (GCM) 10K type strain sequencing project: providing services to taxonomists for standard genome sequencing and annotation.</title>
        <authorList>
            <consortium name="The Broad Institute Genomics Platform"/>
            <consortium name="The Broad Institute Genome Sequencing Center for Infectious Disease"/>
            <person name="Wu L."/>
            <person name="Ma J."/>
        </authorList>
    </citation>
    <scope>NUCLEOTIDE SEQUENCE [LARGE SCALE GENOMIC DNA]</scope>
    <source>
        <strain evidence="3">CGMCC 4.7317</strain>
    </source>
</reference>
<dbReference type="InterPro" id="IPR024079">
    <property type="entry name" value="MetalloPept_cat_dom_sf"/>
</dbReference>
<feature type="chain" id="PRO_5046086078" evidence="1">
    <location>
        <begin position="31"/>
        <end position="697"/>
    </location>
</feature>
<gene>
    <name evidence="2" type="ORF">ACFQGU_14935</name>
</gene>
<feature type="signal peptide" evidence="1">
    <location>
        <begin position="1"/>
        <end position="30"/>
    </location>
</feature>
<evidence type="ECO:0000256" key="1">
    <source>
        <dbReference type="SAM" id="SignalP"/>
    </source>
</evidence>
<keyword evidence="3" id="KW-1185">Reference proteome</keyword>
<dbReference type="Pfam" id="PF13582">
    <property type="entry name" value="Reprolysin_3"/>
    <property type="match status" value="1"/>
</dbReference>
<sequence>MTRRHAPVLAATACAVAVGLVVGFAPAASAAASGPDSELVVTGTVERFLVDDFASHEAGEDDASLTFVNTGDAAVQVPASALAQVADGATVRVSLADSATAEVSASGVEPFVTDGTDTEAGAAVTGLAVVAQPAAGLTDTGTGAAPAAVTVQATSSASHHVLVVVATPSNGTASSVSAADVAATVRGSVSSYWSRMTGGSVTFDATAYPSVVKTASTPCAASGDASTSFEFWNEIKATTGWSEGPGKHLVVYFRTLTSCGGIAGLGTVGSDRASGGMLWSNGYNTTGVLGHELGHNLSLGHSSTLACTSGGTRVTDAAGAACVKKSYLDTNDIMGVSWQNQGFLNGSHLRYLGLLTSSSAQARPTRSGRAVLAPLESGAGLRLLTLADGTTSYVLEFRAATGQDAWMAGAPGWGSTGVTVRRETAGSTSFPLRESLLLDGDPSTADASLGALDAALPRNSWVELADGRLRVRLVSTSSSAAVVDYEIGGVPAVTQLAVAVLGMTDPVASLRTGTMTRTSSGPVVPVTWSWGVTTEAGTTTARTLTTGLASSAWNMLRRTTTVTDGEGTIWTATGATKANYRSDRVATTYVGPWTLSTTSSANGGSLHRTSTKYASATTTVTASSIAVLLQRGSHHGTVAVLVDGVKVATVDMSATASSVRVAVVKSFGSTSTHTVKVVNMTGGATGALGFDGVAILA</sequence>
<dbReference type="Gene3D" id="2.60.120.260">
    <property type="entry name" value="Galactose-binding domain-like"/>
    <property type="match status" value="1"/>
</dbReference>
<dbReference type="SUPFAM" id="SSF55486">
    <property type="entry name" value="Metalloproteases ('zincins'), catalytic domain"/>
    <property type="match status" value="1"/>
</dbReference>
<protein>
    <submittedName>
        <fullName evidence="2">Zinc-dependent metalloprotease family protein</fullName>
    </submittedName>
</protein>
<accession>A0ABW1T526</accession>
<keyword evidence="1" id="KW-0732">Signal</keyword>
<comment type="caution">
    <text evidence="2">The sequence shown here is derived from an EMBL/GenBank/DDBJ whole genome shotgun (WGS) entry which is preliminary data.</text>
</comment>
<keyword evidence="2" id="KW-0482">Metalloprotease</keyword>
<keyword evidence="2" id="KW-0378">Hydrolase</keyword>
<name>A0ABW1T526_9ACTN</name>
<evidence type="ECO:0000313" key="3">
    <source>
        <dbReference type="Proteomes" id="UP001596138"/>
    </source>
</evidence>
<proteinExistence type="predicted"/>
<dbReference type="Proteomes" id="UP001596138">
    <property type="component" value="Unassembled WGS sequence"/>
</dbReference>
<dbReference type="EMBL" id="JBHSTI010000008">
    <property type="protein sequence ID" value="MFC6239175.1"/>
    <property type="molecule type" value="Genomic_DNA"/>
</dbReference>
<dbReference type="Gene3D" id="3.40.390.10">
    <property type="entry name" value="Collagenase (Catalytic Domain)"/>
    <property type="match status" value="1"/>
</dbReference>
<dbReference type="GO" id="GO:0008237">
    <property type="term" value="F:metallopeptidase activity"/>
    <property type="evidence" value="ECO:0007669"/>
    <property type="project" value="UniProtKB-KW"/>
</dbReference>
<evidence type="ECO:0000313" key="2">
    <source>
        <dbReference type="EMBL" id="MFC6239175.1"/>
    </source>
</evidence>
<dbReference type="RefSeq" id="WP_386768013.1">
    <property type="nucleotide sequence ID" value="NZ_JBHSTI010000008.1"/>
</dbReference>
<organism evidence="2 3">
    <name type="scientific">Longivirga aurantiaca</name>
    <dbReference type="NCBI Taxonomy" id="1837743"/>
    <lineage>
        <taxon>Bacteria</taxon>
        <taxon>Bacillati</taxon>
        <taxon>Actinomycetota</taxon>
        <taxon>Actinomycetes</taxon>
        <taxon>Sporichthyales</taxon>
        <taxon>Sporichthyaceae</taxon>
        <taxon>Longivirga</taxon>
    </lineage>
</organism>